<evidence type="ECO:0000313" key="2">
    <source>
        <dbReference type="EMBL" id="QDT29819.1"/>
    </source>
</evidence>
<dbReference type="PANTHER" id="PTHR32432">
    <property type="entry name" value="CELL DIVISION PROTEIN FTSA-RELATED"/>
    <property type="match status" value="1"/>
</dbReference>
<accession>A0A517QDX0</accession>
<dbReference type="EMBL" id="CP037421">
    <property type="protein sequence ID" value="QDT29819.1"/>
    <property type="molecule type" value="Genomic_DNA"/>
</dbReference>
<organism evidence="2 3">
    <name type="scientific">Gimesia panareensis</name>
    <dbReference type="NCBI Taxonomy" id="2527978"/>
    <lineage>
        <taxon>Bacteria</taxon>
        <taxon>Pseudomonadati</taxon>
        <taxon>Planctomycetota</taxon>
        <taxon>Planctomycetia</taxon>
        <taxon>Planctomycetales</taxon>
        <taxon>Planctomycetaceae</taxon>
        <taxon>Gimesia</taxon>
    </lineage>
</organism>
<proteinExistence type="predicted"/>
<dbReference type="InterPro" id="IPR050696">
    <property type="entry name" value="FtsA/MreB"/>
</dbReference>
<name>A0A517QDX0_9PLAN</name>
<evidence type="ECO:0000313" key="3">
    <source>
        <dbReference type="Proteomes" id="UP000315647"/>
    </source>
</evidence>
<sequence>MADYLAINWEKTKLTGVEAHVGVASVSIRRTFEITWPEQHQPSLDPVSAGSWLKNELHHRGLSAKQVLISFPRHDSTVRLLEIPDVPLEEIPEIVRFQTATKSSVPLGQLMLDYLLMPAQEGKTTREVLVTSIGKELHDKALKTFQSMGLEVVSTGLSSISTAEWIAHASTSDLEPPTLILNPAEGYLEMSLVQQRRLLFTNSTPLSIEEGQAANQIIQTELKRFLMSRSAQLAGQNIASIILIGEETSQHSLVQELQAQYQCPVEVLNPLANVNSSENDAGQSQLGALAGPLGLVYSRQQKRLETVDFLHPHKAEEKPDRRKLQIGLGVAGVVLIALTAFFLTQRRVSDLDDQIADRKKVQRDLDELLKRGQPTLESVAVIEEWEKSNSPTLKVFQELDHVLPGTDRIYLSELTVNRSSGQSLSRLRTTGNAKDDLDVRDLNQQLAHSNYRVHPKRSNNLTMDTEYPVPFEIDAERLPPEKNTQEKKPQVKTAPANEK</sequence>
<dbReference type="Proteomes" id="UP000315647">
    <property type="component" value="Chromosome"/>
</dbReference>
<dbReference type="PANTHER" id="PTHR32432:SF3">
    <property type="entry name" value="ETHANOLAMINE UTILIZATION PROTEIN EUTJ"/>
    <property type="match status" value="1"/>
</dbReference>
<gene>
    <name evidence="2" type="ORF">Enr10x_51750</name>
</gene>
<dbReference type="AlphaFoldDB" id="A0A517QDX0"/>
<feature type="compositionally biased region" description="Basic and acidic residues" evidence="1">
    <location>
        <begin position="474"/>
        <end position="489"/>
    </location>
</feature>
<evidence type="ECO:0000256" key="1">
    <source>
        <dbReference type="SAM" id="MobiDB-lite"/>
    </source>
</evidence>
<dbReference type="RefSeq" id="WP_145451748.1">
    <property type="nucleotide sequence ID" value="NZ_CP037421.1"/>
</dbReference>
<dbReference type="Gene3D" id="3.30.420.40">
    <property type="match status" value="2"/>
</dbReference>
<protein>
    <submittedName>
        <fullName evidence="2">Competence protein A</fullName>
    </submittedName>
</protein>
<dbReference type="Gene3D" id="3.30.1490.300">
    <property type="match status" value="1"/>
</dbReference>
<keyword evidence="3" id="KW-1185">Reference proteome</keyword>
<feature type="region of interest" description="Disordered" evidence="1">
    <location>
        <begin position="470"/>
        <end position="499"/>
    </location>
</feature>
<reference evidence="2 3" key="1">
    <citation type="submission" date="2019-03" db="EMBL/GenBank/DDBJ databases">
        <title>Deep-cultivation of Planctomycetes and their phenomic and genomic characterization uncovers novel biology.</title>
        <authorList>
            <person name="Wiegand S."/>
            <person name="Jogler M."/>
            <person name="Boedeker C."/>
            <person name="Pinto D."/>
            <person name="Vollmers J."/>
            <person name="Rivas-Marin E."/>
            <person name="Kohn T."/>
            <person name="Peeters S.H."/>
            <person name="Heuer A."/>
            <person name="Rast P."/>
            <person name="Oberbeckmann S."/>
            <person name="Bunk B."/>
            <person name="Jeske O."/>
            <person name="Meyerdierks A."/>
            <person name="Storesund J.E."/>
            <person name="Kallscheuer N."/>
            <person name="Luecker S."/>
            <person name="Lage O.M."/>
            <person name="Pohl T."/>
            <person name="Merkel B.J."/>
            <person name="Hornburger P."/>
            <person name="Mueller R.-W."/>
            <person name="Bruemmer F."/>
            <person name="Labrenz M."/>
            <person name="Spormann A.M."/>
            <person name="Op den Camp H."/>
            <person name="Overmann J."/>
            <person name="Amann R."/>
            <person name="Jetten M.S.M."/>
            <person name="Mascher T."/>
            <person name="Medema M.H."/>
            <person name="Devos D.P."/>
            <person name="Kaster A.-K."/>
            <person name="Ovreas L."/>
            <person name="Rohde M."/>
            <person name="Galperin M.Y."/>
            <person name="Jogler C."/>
        </authorList>
    </citation>
    <scope>NUCLEOTIDE SEQUENCE [LARGE SCALE GENOMIC DNA]</scope>
    <source>
        <strain evidence="2 3">Enr10</strain>
    </source>
</reference>